<gene>
    <name evidence="6" type="ORF">I6H46_03355</name>
</gene>
<dbReference type="GO" id="GO:0097367">
    <property type="term" value="F:carbohydrate derivative binding"/>
    <property type="evidence" value="ECO:0007669"/>
    <property type="project" value="InterPro"/>
</dbReference>
<dbReference type="InterPro" id="IPR001347">
    <property type="entry name" value="SIS_dom"/>
</dbReference>
<dbReference type="InterPro" id="IPR047640">
    <property type="entry name" value="RpiR-like"/>
</dbReference>
<dbReference type="PROSITE" id="PS51071">
    <property type="entry name" value="HTH_RPIR"/>
    <property type="match status" value="1"/>
</dbReference>
<dbReference type="SUPFAM" id="SSF46689">
    <property type="entry name" value="Homeodomain-like"/>
    <property type="match status" value="1"/>
</dbReference>
<dbReference type="Proteomes" id="UP000595871">
    <property type="component" value="Chromosome"/>
</dbReference>
<evidence type="ECO:0000256" key="2">
    <source>
        <dbReference type="ARBA" id="ARBA00023125"/>
    </source>
</evidence>
<dbReference type="Gene3D" id="3.40.50.10490">
    <property type="entry name" value="Glucose-6-phosphate isomerase like protein, domain 1"/>
    <property type="match status" value="1"/>
</dbReference>
<dbReference type="CDD" id="cd05013">
    <property type="entry name" value="SIS_RpiR"/>
    <property type="match status" value="1"/>
</dbReference>
<dbReference type="InterPro" id="IPR000281">
    <property type="entry name" value="HTH_RpiR"/>
</dbReference>
<dbReference type="InterPro" id="IPR036388">
    <property type="entry name" value="WH-like_DNA-bd_sf"/>
</dbReference>
<organism evidence="6 7">
    <name type="scientific">Anaerococcus obesiensis</name>
    <dbReference type="NCBI Taxonomy" id="1287640"/>
    <lineage>
        <taxon>Bacteria</taxon>
        <taxon>Bacillati</taxon>
        <taxon>Bacillota</taxon>
        <taxon>Tissierellia</taxon>
        <taxon>Tissierellales</taxon>
        <taxon>Peptoniphilaceae</taxon>
        <taxon>Anaerococcus</taxon>
    </lineage>
</organism>
<sequence length="297" mass="34063">MYNISKNRLEDILNRYLERIILSKKSTFTKTENFYAEYFLKLDDEILNKTISNVAEETESSTASIFKFIKKLGFKGYKDFQLNLATNINKNSDDSLLTAITSVNENDSPDEIANKIMAFNIQSMYTLKEDIKNIPFESCLNLIKKSKKIHFFGMGGSATIAYDSYHKFLRTKYMVNYISDSHMQLSACTKMDENDCIFVFSHSGRTLEVIEVSKVAKKNKAKIIALTGNPKSEMVKISDEAMILPSIESEHGTESLNARILYLTVMDILLISLMYDNVEENKKYMKKRLDALKVTKK</sequence>
<evidence type="ECO:0000313" key="6">
    <source>
        <dbReference type="EMBL" id="QQN56656.1"/>
    </source>
</evidence>
<dbReference type="Gene3D" id="1.10.10.10">
    <property type="entry name" value="Winged helix-like DNA-binding domain superfamily/Winged helix DNA-binding domain"/>
    <property type="match status" value="1"/>
</dbReference>
<feature type="domain" description="HTH rpiR-type" evidence="4">
    <location>
        <begin position="15"/>
        <end position="91"/>
    </location>
</feature>
<evidence type="ECO:0000313" key="7">
    <source>
        <dbReference type="Proteomes" id="UP000595871"/>
    </source>
</evidence>
<feature type="domain" description="SIS" evidence="5">
    <location>
        <begin position="139"/>
        <end position="279"/>
    </location>
</feature>
<keyword evidence="1" id="KW-0805">Transcription regulation</keyword>
<dbReference type="InterPro" id="IPR035472">
    <property type="entry name" value="RpiR-like_SIS"/>
</dbReference>
<dbReference type="AlphaFoldDB" id="A0A7T7UUW4"/>
<accession>A0A7T7UUW4</accession>
<dbReference type="GO" id="GO:1901135">
    <property type="term" value="P:carbohydrate derivative metabolic process"/>
    <property type="evidence" value="ECO:0007669"/>
    <property type="project" value="InterPro"/>
</dbReference>
<dbReference type="Pfam" id="PF01418">
    <property type="entry name" value="HTH_6"/>
    <property type="match status" value="1"/>
</dbReference>
<dbReference type="Pfam" id="PF01380">
    <property type="entry name" value="SIS"/>
    <property type="match status" value="1"/>
</dbReference>
<dbReference type="SUPFAM" id="SSF53697">
    <property type="entry name" value="SIS domain"/>
    <property type="match status" value="1"/>
</dbReference>
<dbReference type="PANTHER" id="PTHR30514">
    <property type="entry name" value="GLUCOKINASE"/>
    <property type="match status" value="1"/>
</dbReference>
<evidence type="ECO:0000259" key="5">
    <source>
        <dbReference type="PROSITE" id="PS51464"/>
    </source>
</evidence>
<dbReference type="InterPro" id="IPR046348">
    <property type="entry name" value="SIS_dom_sf"/>
</dbReference>
<dbReference type="EMBL" id="CP067016">
    <property type="protein sequence ID" value="QQN56656.1"/>
    <property type="molecule type" value="Genomic_DNA"/>
</dbReference>
<dbReference type="PROSITE" id="PS51464">
    <property type="entry name" value="SIS"/>
    <property type="match status" value="1"/>
</dbReference>
<keyword evidence="3" id="KW-0804">Transcription</keyword>
<protein>
    <submittedName>
        <fullName evidence="6">MurR/RpiR family transcriptional regulator</fullName>
    </submittedName>
</protein>
<dbReference type="KEGG" id="aob:I6H46_03355"/>
<reference evidence="6 7" key="1">
    <citation type="submission" date="2020-12" db="EMBL/GenBank/DDBJ databases">
        <title>FDA dAtabase for Regulatory Grade micrObial Sequences (FDA-ARGOS): Supporting development and validation of Infectious Disease Dx tests.</title>
        <authorList>
            <person name="Sproer C."/>
            <person name="Gronow S."/>
            <person name="Severitt S."/>
            <person name="Schroder I."/>
            <person name="Tallon L."/>
            <person name="Sadzewicz L."/>
            <person name="Zhao X."/>
            <person name="Boylan J."/>
            <person name="Ott S."/>
            <person name="Bowen H."/>
            <person name="Vavikolanu K."/>
            <person name="Mehta A."/>
            <person name="Aluvathingal J."/>
            <person name="Nadendla S."/>
            <person name="Lowell S."/>
            <person name="Myers T."/>
            <person name="Yan Y."/>
            <person name="Sichtig H."/>
        </authorList>
    </citation>
    <scope>NUCLEOTIDE SEQUENCE [LARGE SCALE GENOMIC DNA]</scope>
    <source>
        <strain evidence="6 7">FDAARGOS_989</strain>
    </source>
</reference>
<keyword evidence="7" id="KW-1185">Reference proteome</keyword>
<dbReference type="PANTHER" id="PTHR30514:SF1">
    <property type="entry name" value="HTH-TYPE TRANSCRIPTIONAL REGULATOR HEXR-RELATED"/>
    <property type="match status" value="1"/>
</dbReference>
<dbReference type="GO" id="GO:0003677">
    <property type="term" value="F:DNA binding"/>
    <property type="evidence" value="ECO:0007669"/>
    <property type="project" value="UniProtKB-KW"/>
</dbReference>
<evidence type="ECO:0000256" key="1">
    <source>
        <dbReference type="ARBA" id="ARBA00023015"/>
    </source>
</evidence>
<evidence type="ECO:0000256" key="3">
    <source>
        <dbReference type="ARBA" id="ARBA00023163"/>
    </source>
</evidence>
<dbReference type="InterPro" id="IPR009057">
    <property type="entry name" value="Homeodomain-like_sf"/>
</dbReference>
<evidence type="ECO:0000259" key="4">
    <source>
        <dbReference type="PROSITE" id="PS51071"/>
    </source>
</evidence>
<dbReference type="GO" id="GO:0003700">
    <property type="term" value="F:DNA-binding transcription factor activity"/>
    <property type="evidence" value="ECO:0007669"/>
    <property type="project" value="InterPro"/>
</dbReference>
<keyword evidence="2" id="KW-0238">DNA-binding</keyword>
<name>A0A7T7UUW4_9FIRM</name>
<proteinExistence type="predicted"/>